<dbReference type="EMBL" id="JACOFX010000015">
    <property type="protein sequence ID" value="MBC3910315.1"/>
    <property type="molecule type" value="Genomic_DNA"/>
</dbReference>
<dbReference type="SUPFAM" id="SSF52833">
    <property type="entry name" value="Thioredoxin-like"/>
    <property type="match status" value="1"/>
</dbReference>
<comment type="caution">
    <text evidence="2">The sequence shown here is derived from an EMBL/GenBank/DDBJ whole genome shotgun (WGS) entry which is preliminary data.</text>
</comment>
<dbReference type="RefSeq" id="WP_186955820.1">
    <property type="nucleotide sequence ID" value="NZ_JACOFX010000015.1"/>
</dbReference>
<proteinExistence type="predicted"/>
<protein>
    <submittedName>
        <fullName evidence="2">Glutaredoxin family protein</fullName>
    </submittedName>
</protein>
<dbReference type="InterPro" id="IPR002109">
    <property type="entry name" value="Glutaredoxin"/>
</dbReference>
<dbReference type="InterPro" id="IPR036249">
    <property type="entry name" value="Thioredoxin-like_sf"/>
</dbReference>
<organism evidence="2 3">
    <name type="scientific">Undibacterium umbellatum</name>
    <dbReference type="NCBI Taxonomy" id="2762300"/>
    <lineage>
        <taxon>Bacteria</taxon>
        <taxon>Pseudomonadati</taxon>
        <taxon>Pseudomonadota</taxon>
        <taxon>Betaproteobacteria</taxon>
        <taxon>Burkholderiales</taxon>
        <taxon>Oxalobacteraceae</taxon>
        <taxon>Undibacterium</taxon>
    </lineage>
</organism>
<accession>A0ABR6ZG39</accession>
<dbReference type="CDD" id="cd02976">
    <property type="entry name" value="NrdH"/>
    <property type="match status" value="1"/>
</dbReference>
<dbReference type="PROSITE" id="PS00195">
    <property type="entry name" value="GLUTAREDOXIN_1"/>
    <property type="match status" value="1"/>
</dbReference>
<reference evidence="2 3" key="1">
    <citation type="submission" date="2020-08" db="EMBL/GenBank/DDBJ databases">
        <title>Novel species isolated from subtropical streams in China.</title>
        <authorList>
            <person name="Lu H."/>
        </authorList>
    </citation>
    <scope>NUCLEOTIDE SEQUENCE [LARGE SCALE GENOMIC DNA]</scope>
    <source>
        <strain evidence="2 3">NL8W</strain>
    </source>
</reference>
<dbReference type="Pfam" id="PF00462">
    <property type="entry name" value="Glutaredoxin"/>
    <property type="match status" value="1"/>
</dbReference>
<evidence type="ECO:0000259" key="1">
    <source>
        <dbReference type="PROSITE" id="PS50404"/>
    </source>
</evidence>
<sequence length="132" mass="14723">MKQQIKKWGINIFLITATAALALAIGSQVPALMKNMRGPYKNGDFSEHLANLPHKLTLYGTTSCPHCENARLYLKRAGIPFNDQIIDRSSIASTAYKQLGEVHVPVLVSKQKLIVGFDEKYYANLSQQVYAK</sequence>
<keyword evidence="3" id="KW-1185">Reference proteome</keyword>
<evidence type="ECO:0000313" key="3">
    <source>
        <dbReference type="Proteomes" id="UP000646911"/>
    </source>
</evidence>
<gene>
    <name evidence="2" type="ORF">H8L47_22375</name>
</gene>
<dbReference type="Proteomes" id="UP000646911">
    <property type="component" value="Unassembled WGS sequence"/>
</dbReference>
<dbReference type="PROSITE" id="PS50404">
    <property type="entry name" value="GST_NTER"/>
    <property type="match status" value="1"/>
</dbReference>
<feature type="domain" description="GST N-terminal" evidence="1">
    <location>
        <begin position="54"/>
        <end position="132"/>
    </location>
</feature>
<dbReference type="InterPro" id="IPR004045">
    <property type="entry name" value="Glutathione_S-Trfase_N"/>
</dbReference>
<dbReference type="InterPro" id="IPR011767">
    <property type="entry name" value="GLR_AS"/>
</dbReference>
<name>A0ABR6ZG39_9BURK</name>
<dbReference type="Gene3D" id="3.40.30.10">
    <property type="entry name" value="Glutaredoxin"/>
    <property type="match status" value="1"/>
</dbReference>
<evidence type="ECO:0000313" key="2">
    <source>
        <dbReference type="EMBL" id="MBC3910315.1"/>
    </source>
</evidence>
<dbReference type="PROSITE" id="PS51354">
    <property type="entry name" value="GLUTAREDOXIN_2"/>
    <property type="match status" value="1"/>
</dbReference>